<evidence type="ECO:0000256" key="1">
    <source>
        <dbReference type="ARBA" id="ARBA00022723"/>
    </source>
</evidence>
<evidence type="ECO:0000259" key="3">
    <source>
        <dbReference type="Pfam" id="PF03828"/>
    </source>
</evidence>
<dbReference type="InterPro" id="IPR002058">
    <property type="entry name" value="PAP_assoc"/>
</dbReference>
<keyword evidence="1" id="KW-0479">Metal-binding</keyword>
<sequence length="94" mass="10948">HYGMPVRRKHPYSPEVNLGELLMRFFEVYAQGYSHHGVTKHTLSEKRYPLEVNYDAVGISVIDMRYTPKEARRDGDKKAALLSIEDPLLIRVYI</sequence>
<proteinExistence type="predicted"/>
<gene>
    <name evidence="4" type="ORF">ANCDUO_15126</name>
</gene>
<dbReference type="EMBL" id="KN738590">
    <property type="protein sequence ID" value="KIH54726.1"/>
    <property type="molecule type" value="Genomic_DNA"/>
</dbReference>
<evidence type="ECO:0000313" key="4">
    <source>
        <dbReference type="EMBL" id="KIH54726.1"/>
    </source>
</evidence>
<dbReference type="GO" id="GO:0046872">
    <property type="term" value="F:metal ion binding"/>
    <property type="evidence" value="ECO:0007669"/>
    <property type="project" value="UniProtKB-KW"/>
</dbReference>
<dbReference type="Pfam" id="PF03828">
    <property type="entry name" value="PAP_assoc"/>
    <property type="match status" value="1"/>
</dbReference>
<keyword evidence="2" id="KW-0460">Magnesium</keyword>
<reference evidence="4 5" key="1">
    <citation type="submission" date="2013-12" db="EMBL/GenBank/DDBJ databases">
        <title>Draft genome of the parsitic nematode Ancylostoma duodenale.</title>
        <authorList>
            <person name="Mitreva M."/>
        </authorList>
    </citation>
    <scope>NUCLEOTIDE SEQUENCE [LARGE SCALE GENOMIC DNA]</scope>
    <source>
        <strain evidence="4 5">Zhejiang</strain>
    </source>
</reference>
<accession>A0A0C2GCH3</accession>
<name>A0A0C2GCH3_9BILA</name>
<dbReference type="SUPFAM" id="SSF81631">
    <property type="entry name" value="PAP/OAS1 substrate-binding domain"/>
    <property type="match status" value="1"/>
</dbReference>
<feature type="domain" description="PAP-associated" evidence="3">
    <location>
        <begin position="17"/>
        <end position="88"/>
    </location>
</feature>
<dbReference type="Proteomes" id="UP000054047">
    <property type="component" value="Unassembled WGS sequence"/>
</dbReference>
<dbReference type="AlphaFoldDB" id="A0A0C2GCH3"/>
<keyword evidence="5" id="KW-1185">Reference proteome</keyword>
<organism evidence="4 5">
    <name type="scientific">Ancylostoma duodenale</name>
    <dbReference type="NCBI Taxonomy" id="51022"/>
    <lineage>
        <taxon>Eukaryota</taxon>
        <taxon>Metazoa</taxon>
        <taxon>Ecdysozoa</taxon>
        <taxon>Nematoda</taxon>
        <taxon>Chromadorea</taxon>
        <taxon>Rhabditida</taxon>
        <taxon>Rhabditina</taxon>
        <taxon>Rhabditomorpha</taxon>
        <taxon>Strongyloidea</taxon>
        <taxon>Ancylostomatidae</taxon>
        <taxon>Ancylostomatinae</taxon>
        <taxon>Ancylostoma</taxon>
    </lineage>
</organism>
<dbReference type="OrthoDB" id="273917at2759"/>
<evidence type="ECO:0000313" key="5">
    <source>
        <dbReference type="Proteomes" id="UP000054047"/>
    </source>
</evidence>
<feature type="non-terminal residue" evidence="4">
    <location>
        <position position="1"/>
    </location>
</feature>
<dbReference type="Gene3D" id="1.10.1410.10">
    <property type="match status" value="1"/>
</dbReference>
<evidence type="ECO:0000256" key="2">
    <source>
        <dbReference type="ARBA" id="ARBA00022842"/>
    </source>
</evidence>
<protein>
    <recommendedName>
        <fullName evidence="3">PAP-associated domain-containing protein</fullName>
    </recommendedName>
</protein>